<keyword evidence="1" id="KW-0472">Membrane</keyword>
<dbReference type="InterPro" id="IPR036938">
    <property type="entry name" value="PAP2/HPO_sf"/>
</dbReference>
<evidence type="ECO:0000313" key="3">
    <source>
        <dbReference type="EMBL" id="MBK1703252.1"/>
    </source>
</evidence>
<protein>
    <recommendedName>
        <fullName evidence="2">Phosphatidic acid phosphatase type 2/haloperoxidase domain-containing protein</fullName>
    </recommendedName>
</protein>
<organism evidence="3 4">
    <name type="scientific">Halochromatium glycolicum</name>
    <dbReference type="NCBI Taxonomy" id="85075"/>
    <lineage>
        <taxon>Bacteria</taxon>
        <taxon>Pseudomonadati</taxon>
        <taxon>Pseudomonadota</taxon>
        <taxon>Gammaproteobacteria</taxon>
        <taxon>Chromatiales</taxon>
        <taxon>Chromatiaceae</taxon>
        <taxon>Halochromatium</taxon>
    </lineage>
</organism>
<feature type="transmembrane region" description="Helical" evidence="1">
    <location>
        <begin position="51"/>
        <end position="73"/>
    </location>
</feature>
<dbReference type="InterPro" id="IPR000326">
    <property type="entry name" value="PAP2/HPO"/>
</dbReference>
<dbReference type="SUPFAM" id="SSF48317">
    <property type="entry name" value="Acid phosphatase/Vanadium-dependent haloperoxidase"/>
    <property type="match status" value="1"/>
</dbReference>
<reference evidence="3" key="1">
    <citation type="submission" date="2017-08" db="EMBL/GenBank/DDBJ databases">
        <authorList>
            <person name="Imhoff J.F."/>
            <person name="Rahn T."/>
            <person name="Kuenzel S."/>
            <person name="Neulinger S.C."/>
        </authorList>
    </citation>
    <scope>NUCLEOTIDE SEQUENCE</scope>
    <source>
        <strain evidence="3">DSM 11080</strain>
    </source>
</reference>
<dbReference type="AlphaFoldDB" id="A0AAJ0X927"/>
<dbReference type="Proteomes" id="UP001296776">
    <property type="component" value="Unassembled WGS sequence"/>
</dbReference>
<name>A0AAJ0X927_9GAMM</name>
<evidence type="ECO:0000256" key="1">
    <source>
        <dbReference type="SAM" id="Phobius"/>
    </source>
</evidence>
<keyword evidence="1" id="KW-1133">Transmembrane helix</keyword>
<dbReference type="EMBL" id="NRSJ01000002">
    <property type="protein sequence ID" value="MBK1703252.1"/>
    <property type="molecule type" value="Genomic_DNA"/>
</dbReference>
<feature type="domain" description="Phosphatidic acid phosphatase type 2/haloperoxidase" evidence="2">
    <location>
        <begin position="89"/>
        <end position="209"/>
    </location>
</feature>
<dbReference type="RefSeq" id="WP_200344061.1">
    <property type="nucleotide sequence ID" value="NZ_NRSJ01000002.1"/>
</dbReference>
<keyword evidence="1" id="KW-0812">Transmembrane</keyword>
<dbReference type="SMART" id="SM00014">
    <property type="entry name" value="acidPPc"/>
    <property type="match status" value="1"/>
</dbReference>
<dbReference type="Gene3D" id="1.20.144.10">
    <property type="entry name" value="Phosphatidic acid phosphatase type 2/haloperoxidase"/>
    <property type="match status" value="1"/>
</dbReference>
<feature type="transmembrane region" description="Helical" evidence="1">
    <location>
        <begin position="89"/>
        <end position="108"/>
    </location>
</feature>
<proteinExistence type="predicted"/>
<sequence length="227" mass="24212">MRTRPLLLAAILFVAFADLWLAFPQLDLAVAALFAAPEGGFAARGTPWEQLVYGSIDKALIGIGSGLIAAWAWSRSRRRPAPRVTGRRLAFLLLLLALVPGLVVNQVLKEHWGRARPVQLEQFGGSKQFTPAFVLSDQGGGSFSSGHVAAAAWLVAVAAVLSGARSGWTLAAVGYLLATALARIAAGGHFLSDAVTSILLVWLGYLLLRRFLDPHSPPIADRDGERL</sequence>
<reference evidence="3" key="2">
    <citation type="journal article" date="2020" name="Microorganisms">
        <title>Osmotic Adaptation and Compatible Solute Biosynthesis of Phototrophic Bacteria as Revealed from Genome Analyses.</title>
        <authorList>
            <person name="Imhoff J.F."/>
            <person name="Rahn T."/>
            <person name="Kunzel S."/>
            <person name="Keller A."/>
            <person name="Neulinger S.C."/>
        </authorList>
    </citation>
    <scope>NUCLEOTIDE SEQUENCE</scope>
    <source>
        <strain evidence="3">DSM 11080</strain>
    </source>
</reference>
<feature type="transmembrane region" description="Helical" evidence="1">
    <location>
        <begin position="150"/>
        <end position="178"/>
    </location>
</feature>
<accession>A0AAJ0X927</accession>
<evidence type="ECO:0000313" key="4">
    <source>
        <dbReference type="Proteomes" id="UP001296776"/>
    </source>
</evidence>
<keyword evidence="4" id="KW-1185">Reference proteome</keyword>
<comment type="caution">
    <text evidence="3">The sequence shown here is derived from an EMBL/GenBank/DDBJ whole genome shotgun (WGS) entry which is preliminary data.</text>
</comment>
<dbReference type="Pfam" id="PF01569">
    <property type="entry name" value="PAP2"/>
    <property type="match status" value="1"/>
</dbReference>
<evidence type="ECO:0000259" key="2">
    <source>
        <dbReference type="SMART" id="SM00014"/>
    </source>
</evidence>
<feature type="transmembrane region" description="Helical" evidence="1">
    <location>
        <begin position="190"/>
        <end position="208"/>
    </location>
</feature>
<gene>
    <name evidence="3" type="ORF">CKO40_01470</name>
</gene>